<dbReference type="OrthoDB" id="258845at2157"/>
<dbReference type="GeneID" id="40475253"/>
<dbReference type="Proteomes" id="UP000306007">
    <property type="component" value="Chromosome"/>
</dbReference>
<gene>
    <name evidence="1" type="ORF">FH039_08675</name>
</gene>
<accession>A0A4Y5SLD3</accession>
<dbReference type="KEGG" id="tic:FH039_08675"/>
<dbReference type="RefSeq" id="WP_139680993.1">
    <property type="nucleotide sequence ID" value="NZ_CP040846.1"/>
</dbReference>
<dbReference type="AlphaFoldDB" id="A0A4Y5SLD3"/>
<evidence type="ECO:0000313" key="2">
    <source>
        <dbReference type="Proteomes" id="UP000306007"/>
    </source>
</evidence>
<proteinExistence type="predicted"/>
<keyword evidence="2" id="KW-1185">Reference proteome</keyword>
<protein>
    <recommendedName>
        <fullName evidence="3">CRISPR-associated protein</fullName>
    </recommendedName>
</protein>
<dbReference type="Gene3D" id="3.40.50.10770">
    <property type="entry name" value="Hypothetical protein VC1899 like domain (Restriction endonuclease-like)"/>
    <property type="match status" value="1"/>
</dbReference>
<evidence type="ECO:0008006" key="3">
    <source>
        <dbReference type="Google" id="ProtNLM"/>
    </source>
</evidence>
<sequence>MRAYVTVVGTTPEAVFNPLWYLAEVYSWIPERVYLLWNDDVTEQLELVKRLIGKLSEAYRVSIEVIADEGMSFTEEDPVQFRERAGELIRKLKAEGHEVVVDITPGRKFMSALLLGAAISMGADEVTYLHLGNFRRYAGRLLFEVPMAEQRLFRREELTGRKGALKLGRRKKDSPKSLVVSRENLMALLNSLYLDGQRRFRLAVRSEEIASVKLGERARIRVGEYITLDRELHGGHSMVKEAIIAGMGSFRNWDGLKEEVKALLHSGRPLYIGFDTNALLFRVPSKLLAENDFYRNGNLVFDFVYSDEVQVEIGRQVNEKLPFDRELGFYSNQPTPRARLASLGRVELYRLREMGAERADSRRGERGDTKIALDYKSFAEEKDANVLVITLDDRAYAEMDALRGSGLVPFRLEWDFSFGGTIEGTWEGLRDTLYTLASVLGELNVHTYKLYGLWHGKNSEDWKREMVKLNGFEYGRIFRVL</sequence>
<evidence type="ECO:0000313" key="1">
    <source>
        <dbReference type="EMBL" id="QDA31656.1"/>
    </source>
</evidence>
<reference evidence="1 2" key="1">
    <citation type="submission" date="2019-06" db="EMBL/GenBank/DDBJ databases">
        <title>Thermococcus indicus sp. nov., a Fe(III)-reducing hyperthermophilic archaeon isolated from the Onnuri vent field of the Central Indian Ocean ridge.</title>
        <authorList>
            <person name="Lim J.K."/>
            <person name="Kim Y.J."/>
            <person name="Kwon K.K."/>
        </authorList>
    </citation>
    <scope>NUCLEOTIDE SEQUENCE [LARGE SCALE GENOMIC DNA]</scope>
    <source>
        <strain evidence="1 2">IOH1</strain>
    </source>
</reference>
<dbReference type="EMBL" id="CP040846">
    <property type="protein sequence ID" value="QDA31656.1"/>
    <property type="molecule type" value="Genomic_DNA"/>
</dbReference>
<name>A0A4Y5SLD3_9EURY</name>
<organism evidence="1 2">
    <name type="scientific">Thermococcus indicus</name>
    <dbReference type="NCBI Taxonomy" id="2586643"/>
    <lineage>
        <taxon>Archaea</taxon>
        <taxon>Methanobacteriati</taxon>
        <taxon>Methanobacteriota</taxon>
        <taxon>Thermococci</taxon>
        <taxon>Thermococcales</taxon>
        <taxon>Thermococcaceae</taxon>
        <taxon>Thermococcus</taxon>
    </lineage>
</organism>